<organism evidence="2 3">
    <name type="scientific">Clostridium magnum DSM 2767</name>
    <dbReference type="NCBI Taxonomy" id="1121326"/>
    <lineage>
        <taxon>Bacteria</taxon>
        <taxon>Bacillati</taxon>
        <taxon>Bacillota</taxon>
        <taxon>Clostridia</taxon>
        <taxon>Eubacteriales</taxon>
        <taxon>Clostridiaceae</taxon>
        <taxon>Clostridium</taxon>
    </lineage>
</organism>
<protein>
    <submittedName>
        <fullName evidence="2">Uncharacterized protein</fullName>
    </submittedName>
</protein>
<gene>
    <name evidence="2" type="ORF">CLMAG_25360</name>
</gene>
<reference evidence="2 3" key="1">
    <citation type="submission" date="2016-04" db="EMBL/GenBank/DDBJ databases">
        <title>Genome sequence of Clostridium magnum DSM 2767.</title>
        <authorList>
            <person name="Poehlein A."/>
            <person name="Uhlig R."/>
            <person name="Fischer R."/>
            <person name="Bahl H."/>
            <person name="Daniel R."/>
        </authorList>
    </citation>
    <scope>NUCLEOTIDE SEQUENCE [LARGE SCALE GENOMIC DNA]</scope>
    <source>
        <strain evidence="2 3">DSM 2767</strain>
    </source>
</reference>
<accession>A0A161YPJ5</accession>
<dbReference type="Proteomes" id="UP000076603">
    <property type="component" value="Unassembled WGS sequence"/>
</dbReference>
<dbReference type="OrthoDB" id="14196at2"/>
<evidence type="ECO:0000313" key="2">
    <source>
        <dbReference type="EMBL" id="KZL92722.1"/>
    </source>
</evidence>
<keyword evidence="1" id="KW-0472">Membrane</keyword>
<proteinExistence type="predicted"/>
<feature type="transmembrane region" description="Helical" evidence="1">
    <location>
        <begin position="6"/>
        <end position="25"/>
    </location>
</feature>
<dbReference type="RefSeq" id="WP_066622398.1">
    <property type="nucleotide sequence ID" value="NZ_FQXL01000021.1"/>
</dbReference>
<evidence type="ECO:0000256" key="1">
    <source>
        <dbReference type="SAM" id="Phobius"/>
    </source>
</evidence>
<keyword evidence="3" id="KW-1185">Reference proteome</keyword>
<name>A0A161YPJ5_9CLOT</name>
<dbReference type="AlphaFoldDB" id="A0A161YPJ5"/>
<dbReference type="PATRIC" id="fig|1121326.3.peg.2538"/>
<comment type="caution">
    <text evidence="2">The sequence shown here is derived from an EMBL/GenBank/DDBJ whole genome shotgun (WGS) entry which is preliminary data.</text>
</comment>
<evidence type="ECO:0000313" key="3">
    <source>
        <dbReference type="Proteomes" id="UP000076603"/>
    </source>
</evidence>
<dbReference type="STRING" id="1121326.CLMAG_25360"/>
<dbReference type="EMBL" id="LWAE01000002">
    <property type="protein sequence ID" value="KZL92722.1"/>
    <property type="molecule type" value="Genomic_DNA"/>
</dbReference>
<sequence length="206" mass="23687">MKKKGILIISLIFIVCITVFGIYKYTHRVKPHEFKTDVERQEYIQKFSQVQGENKEKAITENAGGLTEVRLSNKGALMKYNNVDIMLSTDQKIADSIKLIPALYKDTNGIKDDEIQRYFEKNKSTIITVLGIDTLPKLKDFIKTLDFLKNDTIKEAKIDENSMKKEGNILNFDLIITTQNNKTATYPIKVIATEQNGKINCLVYWR</sequence>
<keyword evidence="1" id="KW-0812">Transmembrane</keyword>
<keyword evidence="1" id="KW-1133">Transmembrane helix</keyword>